<dbReference type="OrthoDB" id="4369803at2759"/>
<name>A0A1J9Q858_9EURO</name>
<dbReference type="VEuPathDB" id="FungiDB:ACJ73_03984"/>
<reference evidence="3 4" key="1">
    <citation type="submission" date="2015-08" db="EMBL/GenBank/DDBJ databases">
        <title>Emmonsia species relationships and genome sequence.</title>
        <authorList>
            <person name="Cuomo C.A."/>
            <person name="Schwartz I.S."/>
            <person name="Kenyon C."/>
            <person name="De Hoog G.S."/>
            <person name="Govender N.P."/>
            <person name="Botha A."/>
            <person name="Moreno L."/>
            <person name="De Vries M."/>
            <person name="Munoz J.F."/>
            <person name="Stielow J.B."/>
        </authorList>
    </citation>
    <scope>NUCLEOTIDE SEQUENCE [LARGE SCALE GENOMIC DNA]</scope>
    <source>
        <strain evidence="3 4">EI222</strain>
    </source>
</reference>
<dbReference type="Pfam" id="PF20209">
    <property type="entry name" value="DUF6570"/>
    <property type="match status" value="1"/>
</dbReference>
<feature type="domain" description="DUF6570" evidence="2">
    <location>
        <begin position="291"/>
        <end position="420"/>
    </location>
</feature>
<gene>
    <name evidence="3" type="ORF">ACJ73_03984</name>
</gene>
<sequence>MDSKTCSGCRLPLTLDLFTSSHSLKSSFATCKLCCDRVAGSRARKRSASTARLLAESTESSRSASGTIQLPQTPPLPSPPLPSPPLPSPPLPSPLAPGSAFHRQARGKHPLSPGYYHRGIHSSDPPSLADARREQGVIQRAHRVARRHDEEPSPTPSLSVLRVARRRSQEQQSVSQSPQLPVSQTSDIELMNLQPQQSISHSEFPTLSAVEVLAANVAAADPPLNMNSPTVLQDPALTTRDWECVQNFHRSLAGHTMESCIRCNRTWFDLHLKHDVCARCHKLDRNLEQDEPFFYSLENNLYPGDVPNLPSLSQVEEMLIARVHVFVEIRQVRGQQYKYKGRVINFLRDTGRVYNALPLLPKDLDIVLLRPSNTNTDPRLSHQFRRDFMVCKRNILAWLAFLRRNHPGYIDISINQDAINALPEEEDVIDQLIIENIEDAQIDEDFNSDDIDNPPECAAVPDVLARNEEIEQLHQEFKEMQNSRPQSQPQSQPQQLQQHLTLPSFRNTPLDEFNNSHPLLSWAFPTLFPYGAAEFTLPRQRTIEYTEYVRFLMQYKDGRFARHPRFRYVIFNTLFRKQVGIRGKFWYRQSTSALKDLSFEDLQRASVLGSEKTSAAGLC</sequence>
<feature type="compositionally biased region" description="Polar residues" evidence="1">
    <location>
        <begin position="57"/>
        <end position="71"/>
    </location>
</feature>
<feature type="compositionally biased region" description="Low complexity" evidence="1">
    <location>
        <begin position="170"/>
        <end position="182"/>
    </location>
</feature>
<comment type="caution">
    <text evidence="3">The sequence shown here is derived from an EMBL/GenBank/DDBJ whole genome shotgun (WGS) entry which is preliminary data.</text>
</comment>
<dbReference type="InterPro" id="IPR046700">
    <property type="entry name" value="DUF6570"/>
</dbReference>
<evidence type="ECO:0000259" key="2">
    <source>
        <dbReference type="Pfam" id="PF20209"/>
    </source>
</evidence>
<feature type="compositionally biased region" description="Low complexity" evidence="1">
    <location>
        <begin position="482"/>
        <end position="498"/>
    </location>
</feature>
<protein>
    <recommendedName>
        <fullName evidence="2">DUF6570 domain-containing protein</fullName>
    </recommendedName>
</protein>
<dbReference type="AlphaFoldDB" id="A0A1J9Q858"/>
<dbReference type="EMBL" id="LGTZ01000517">
    <property type="protein sequence ID" value="OJD24648.1"/>
    <property type="molecule type" value="Genomic_DNA"/>
</dbReference>
<evidence type="ECO:0000256" key="1">
    <source>
        <dbReference type="SAM" id="MobiDB-lite"/>
    </source>
</evidence>
<feature type="compositionally biased region" description="Pro residues" evidence="1">
    <location>
        <begin position="72"/>
        <end position="95"/>
    </location>
</feature>
<feature type="region of interest" description="Disordered" evidence="1">
    <location>
        <begin position="478"/>
        <end position="498"/>
    </location>
</feature>
<dbReference type="Proteomes" id="UP000242791">
    <property type="component" value="Unassembled WGS sequence"/>
</dbReference>
<feature type="region of interest" description="Disordered" evidence="1">
    <location>
        <begin position="45"/>
        <end position="182"/>
    </location>
</feature>
<evidence type="ECO:0000313" key="4">
    <source>
        <dbReference type="Proteomes" id="UP000242791"/>
    </source>
</evidence>
<proteinExistence type="predicted"/>
<keyword evidence="4" id="KW-1185">Reference proteome</keyword>
<dbReference type="STRING" id="1658174.A0A1J9Q858"/>
<accession>A0A1J9Q858</accession>
<evidence type="ECO:0000313" key="3">
    <source>
        <dbReference type="EMBL" id="OJD24648.1"/>
    </source>
</evidence>
<organism evidence="3 4">
    <name type="scientific">Blastomyces percursus</name>
    <dbReference type="NCBI Taxonomy" id="1658174"/>
    <lineage>
        <taxon>Eukaryota</taxon>
        <taxon>Fungi</taxon>
        <taxon>Dikarya</taxon>
        <taxon>Ascomycota</taxon>
        <taxon>Pezizomycotina</taxon>
        <taxon>Eurotiomycetes</taxon>
        <taxon>Eurotiomycetidae</taxon>
        <taxon>Onygenales</taxon>
        <taxon>Ajellomycetaceae</taxon>
        <taxon>Blastomyces</taxon>
    </lineage>
</organism>